<protein>
    <submittedName>
        <fullName evidence="2">Uncharacterized protein</fullName>
    </submittedName>
</protein>
<dbReference type="EMBL" id="UASN01000024">
    <property type="protein sequence ID" value="SQC71743.1"/>
    <property type="molecule type" value="Genomic_DNA"/>
</dbReference>
<proteinExistence type="predicted"/>
<organism evidence="2 3">
    <name type="scientific">Klebsiella pneumoniae</name>
    <dbReference type="NCBI Taxonomy" id="573"/>
    <lineage>
        <taxon>Bacteria</taxon>
        <taxon>Pseudomonadati</taxon>
        <taxon>Pseudomonadota</taxon>
        <taxon>Gammaproteobacteria</taxon>
        <taxon>Enterobacterales</taxon>
        <taxon>Enterobacteriaceae</taxon>
        <taxon>Klebsiella/Raoultella group</taxon>
        <taxon>Klebsiella</taxon>
        <taxon>Klebsiella pneumoniae complex</taxon>
    </lineage>
</organism>
<reference evidence="2 3" key="1">
    <citation type="submission" date="2018-06" db="EMBL/GenBank/DDBJ databases">
        <authorList>
            <consortium name="Pathogen Informatics"/>
            <person name="Doyle S."/>
        </authorList>
    </citation>
    <scope>NUCLEOTIDE SEQUENCE [LARGE SCALE GENOMIC DNA]</scope>
    <source>
        <strain evidence="2 3">NCTC9601</strain>
    </source>
</reference>
<feature type="compositionally biased region" description="Polar residues" evidence="1">
    <location>
        <begin position="45"/>
        <end position="54"/>
    </location>
</feature>
<feature type="region of interest" description="Disordered" evidence="1">
    <location>
        <begin position="44"/>
        <end position="82"/>
    </location>
</feature>
<sequence>MFGQTLIPSPLKPRKIRPSVRINGRAWLAGRALRRQIHRLRANTRIGTGTNQEEIGQRKPAFRHVAPAQRRPDADHRDHHHQRQQYLAGQLAHPLLQRAFAFIINHVVPSSR</sequence>
<evidence type="ECO:0000313" key="3">
    <source>
        <dbReference type="Proteomes" id="UP000251123"/>
    </source>
</evidence>
<evidence type="ECO:0000256" key="1">
    <source>
        <dbReference type="SAM" id="MobiDB-lite"/>
    </source>
</evidence>
<gene>
    <name evidence="2" type="ORF">NCTC9601_06879</name>
</gene>
<dbReference type="Proteomes" id="UP000251123">
    <property type="component" value="Unassembled WGS sequence"/>
</dbReference>
<name>A0A2X3HGN1_KLEPN</name>
<dbReference type="AlphaFoldDB" id="A0A2X3HGN1"/>
<evidence type="ECO:0000313" key="2">
    <source>
        <dbReference type="EMBL" id="SQC71743.1"/>
    </source>
</evidence>
<accession>A0A2X3HGN1</accession>